<sequence length="28" mass="3054">MELGRRVRPSAQNHMGGCDPEPLCVRGS</sequence>
<proteinExistence type="predicted"/>
<evidence type="ECO:0000313" key="3">
    <source>
        <dbReference type="Proteomes" id="UP000634136"/>
    </source>
</evidence>
<dbReference type="EMBL" id="JAAIUW010000013">
    <property type="protein sequence ID" value="KAF7802063.1"/>
    <property type="molecule type" value="Genomic_DNA"/>
</dbReference>
<organism evidence="2 3">
    <name type="scientific">Senna tora</name>
    <dbReference type="NCBI Taxonomy" id="362788"/>
    <lineage>
        <taxon>Eukaryota</taxon>
        <taxon>Viridiplantae</taxon>
        <taxon>Streptophyta</taxon>
        <taxon>Embryophyta</taxon>
        <taxon>Tracheophyta</taxon>
        <taxon>Spermatophyta</taxon>
        <taxon>Magnoliopsida</taxon>
        <taxon>eudicotyledons</taxon>
        <taxon>Gunneridae</taxon>
        <taxon>Pentapetalae</taxon>
        <taxon>rosids</taxon>
        <taxon>fabids</taxon>
        <taxon>Fabales</taxon>
        <taxon>Fabaceae</taxon>
        <taxon>Caesalpinioideae</taxon>
        <taxon>Cassia clade</taxon>
        <taxon>Senna</taxon>
    </lineage>
</organism>
<keyword evidence="3" id="KW-1185">Reference proteome</keyword>
<dbReference type="Proteomes" id="UP000634136">
    <property type="component" value="Unassembled WGS sequence"/>
</dbReference>
<evidence type="ECO:0000313" key="2">
    <source>
        <dbReference type="EMBL" id="KAF7802063.1"/>
    </source>
</evidence>
<evidence type="ECO:0000256" key="1">
    <source>
        <dbReference type="SAM" id="MobiDB-lite"/>
    </source>
</evidence>
<accession>A0A834SGZ5</accession>
<dbReference type="AlphaFoldDB" id="A0A834SGZ5"/>
<gene>
    <name evidence="2" type="ORF">G2W53_041174</name>
</gene>
<name>A0A834SGZ5_9FABA</name>
<protein>
    <submittedName>
        <fullName evidence="2">Uncharacterized protein</fullName>
    </submittedName>
</protein>
<comment type="caution">
    <text evidence="2">The sequence shown here is derived from an EMBL/GenBank/DDBJ whole genome shotgun (WGS) entry which is preliminary data.</text>
</comment>
<feature type="region of interest" description="Disordered" evidence="1">
    <location>
        <begin position="1"/>
        <end position="28"/>
    </location>
</feature>
<reference evidence="2" key="1">
    <citation type="submission" date="2020-09" db="EMBL/GenBank/DDBJ databases">
        <title>Genome-Enabled Discovery of Anthraquinone Biosynthesis in Senna tora.</title>
        <authorList>
            <person name="Kang S.-H."/>
            <person name="Pandey R.P."/>
            <person name="Lee C.-M."/>
            <person name="Sim J.-S."/>
            <person name="Jeong J.-T."/>
            <person name="Choi B.-S."/>
            <person name="Jung M."/>
            <person name="Ginzburg D."/>
            <person name="Zhao K."/>
            <person name="Won S.Y."/>
            <person name="Oh T.-J."/>
            <person name="Yu Y."/>
            <person name="Kim N.-H."/>
            <person name="Lee O.R."/>
            <person name="Lee T.-H."/>
            <person name="Bashyal P."/>
            <person name="Kim T.-S."/>
            <person name="Lee W.-H."/>
            <person name="Kawkins C."/>
            <person name="Kim C.-K."/>
            <person name="Kim J.S."/>
            <person name="Ahn B.O."/>
            <person name="Rhee S.Y."/>
            <person name="Sohng J.K."/>
        </authorList>
    </citation>
    <scope>NUCLEOTIDE SEQUENCE</scope>
    <source>
        <tissue evidence="2">Leaf</tissue>
    </source>
</reference>